<dbReference type="PROSITE" id="PS50067">
    <property type="entry name" value="KINESIN_MOTOR_2"/>
    <property type="match status" value="1"/>
</dbReference>
<keyword evidence="3" id="KW-0547">Nucleotide-binding</keyword>
<evidence type="ECO:0000313" key="9">
    <source>
        <dbReference type="EMBL" id="CAF5046221.1"/>
    </source>
</evidence>
<evidence type="ECO:0000256" key="1">
    <source>
        <dbReference type="ARBA" id="ARBA00004245"/>
    </source>
</evidence>
<dbReference type="SUPFAM" id="SSF52540">
    <property type="entry name" value="P-loop containing nucleoside triphosphate hydrolases"/>
    <property type="match status" value="1"/>
</dbReference>
<dbReference type="GO" id="GO:0005634">
    <property type="term" value="C:nucleus"/>
    <property type="evidence" value="ECO:0007669"/>
    <property type="project" value="TreeGrafter"/>
</dbReference>
<evidence type="ECO:0000256" key="2">
    <source>
        <dbReference type="ARBA" id="ARBA00022701"/>
    </source>
</evidence>
<evidence type="ECO:0000256" key="5">
    <source>
        <dbReference type="ARBA" id="ARBA00023175"/>
    </source>
</evidence>
<dbReference type="PANTHER" id="PTHR24115">
    <property type="entry name" value="KINESIN-RELATED"/>
    <property type="match status" value="1"/>
</dbReference>
<gene>
    <name evidence="9" type="ORF">QYT958_LOCUS41755</name>
</gene>
<comment type="caution">
    <text evidence="9">The sequence shown here is derived from an EMBL/GenBank/DDBJ whole genome shotgun (WGS) entry which is preliminary data.</text>
</comment>
<keyword evidence="5" id="KW-0505">Motor protein</keyword>
<evidence type="ECO:0000313" key="10">
    <source>
        <dbReference type="Proteomes" id="UP000663848"/>
    </source>
</evidence>
<dbReference type="Gene3D" id="3.40.850.10">
    <property type="entry name" value="Kinesin motor domain"/>
    <property type="match status" value="1"/>
</dbReference>
<organism evidence="9 10">
    <name type="scientific">Rotaria socialis</name>
    <dbReference type="NCBI Taxonomy" id="392032"/>
    <lineage>
        <taxon>Eukaryota</taxon>
        <taxon>Metazoa</taxon>
        <taxon>Spiralia</taxon>
        <taxon>Gnathifera</taxon>
        <taxon>Rotifera</taxon>
        <taxon>Eurotatoria</taxon>
        <taxon>Bdelloidea</taxon>
        <taxon>Philodinida</taxon>
        <taxon>Philodinidae</taxon>
        <taxon>Rotaria</taxon>
    </lineage>
</organism>
<keyword evidence="4" id="KW-0067">ATP-binding</keyword>
<protein>
    <recommendedName>
        <fullName evidence="8">Kinesin motor domain-containing protein</fullName>
    </recommendedName>
</protein>
<dbReference type="InterPro" id="IPR001752">
    <property type="entry name" value="Kinesin_motor_dom"/>
</dbReference>
<proteinExistence type="inferred from homology"/>
<accession>A0A822CKL9</accession>
<evidence type="ECO:0000256" key="3">
    <source>
        <dbReference type="ARBA" id="ARBA00022741"/>
    </source>
</evidence>
<sequence>GNEPSTGTGKQLAETCNINTSLMTFKDCIRVLNENQTAKKQMLLPYRNSVLTSIFRPFFIGRGRTIICCNVNPCATFISQTNDLLKFSALA</sequence>
<comment type="similarity">
    <text evidence="7">Belongs to the TRAFAC class myosin-kinesin ATPase superfamily. Kinesin family.</text>
</comment>
<dbReference type="InterPro" id="IPR027417">
    <property type="entry name" value="P-loop_NTPase"/>
</dbReference>
<evidence type="ECO:0000256" key="6">
    <source>
        <dbReference type="ARBA" id="ARBA00023212"/>
    </source>
</evidence>
<keyword evidence="6" id="KW-0206">Cytoskeleton</keyword>
<feature type="non-terminal residue" evidence="9">
    <location>
        <position position="1"/>
    </location>
</feature>
<evidence type="ECO:0000259" key="8">
    <source>
        <dbReference type="PROSITE" id="PS50067"/>
    </source>
</evidence>
<feature type="non-terminal residue" evidence="9">
    <location>
        <position position="91"/>
    </location>
</feature>
<dbReference type="AlphaFoldDB" id="A0A822CKL9"/>
<comment type="caution">
    <text evidence="7">Lacks conserved residue(s) required for the propagation of feature annotation.</text>
</comment>
<feature type="domain" description="Kinesin motor" evidence="8">
    <location>
        <begin position="1"/>
        <end position="91"/>
    </location>
</feature>
<dbReference type="GO" id="GO:0005874">
    <property type="term" value="C:microtubule"/>
    <property type="evidence" value="ECO:0007669"/>
    <property type="project" value="UniProtKB-KW"/>
</dbReference>
<dbReference type="InterPro" id="IPR036961">
    <property type="entry name" value="Kinesin_motor_dom_sf"/>
</dbReference>
<dbReference type="GO" id="GO:0005524">
    <property type="term" value="F:ATP binding"/>
    <property type="evidence" value="ECO:0007669"/>
    <property type="project" value="UniProtKB-KW"/>
</dbReference>
<dbReference type="GO" id="GO:0008017">
    <property type="term" value="F:microtubule binding"/>
    <property type="evidence" value="ECO:0007669"/>
    <property type="project" value="InterPro"/>
</dbReference>
<dbReference type="InterPro" id="IPR027640">
    <property type="entry name" value="Kinesin-like_fam"/>
</dbReference>
<dbReference type="GO" id="GO:0005871">
    <property type="term" value="C:kinesin complex"/>
    <property type="evidence" value="ECO:0007669"/>
    <property type="project" value="TreeGrafter"/>
</dbReference>
<dbReference type="Proteomes" id="UP000663848">
    <property type="component" value="Unassembled WGS sequence"/>
</dbReference>
<evidence type="ECO:0000256" key="4">
    <source>
        <dbReference type="ARBA" id="ARBA00022840"/>
    </source>
</evidence>
<keyword evidence="2" id="KW-0493">Microtubule</keyword>
<evidence type="ECO:0000256" key="7">
    <source>
        <dbReference type="PROSITE-ProRule" id="PRU00283"/>
    </source>
</evidence>
<dbReference type="PANTHER" id="PTHR24115:SF1008">
    <property type="entry name" value="KINESIN-LIKE PROTEIN SUBITO"/>
    <property type="match status" value="1"/>
</dbReference>
<keyword evidence="6" id="KW-0963">Cytoplasm</keyword>
<comment type="subcellular location">
    <subcellularLocation>
        <location evidence="1">Cytoplasm</location>
        <location evidence="1">Cytoskeleton</location>
    </subcellularLocation>
</comment>
<reference evidence="9" key="1">
    <citation type="submission" date="2021-02" db="EMBL/GenBank/DDBJ databases">
        <authorList>
            <person name="Nowell W R."/>
        </authorList>
    </citation>
    <scope>NUCLEOTIDE SEQUENCE</scope>
</reference>
<dbReference type="EMBL" id="CAJOBR010049030">
    <property type="protein sequence ID" value="CAF5046221.1"/>
    <property type="molecule type" value="Genomic_DNA"/>
</dbReference>
<dbReference type="Pfam" id="PF00225">
    <property type="entry name" value="Kinesin"/>
    <property type="match status" value="1"/>
</dbReference>
<dbReference type="GO" id="GO:0003777">
    <property type="term" value="F:microtubule motor activity"/>
    <property type="evidence" value="ECO:0007669"/>
    <property type="project" value="InterPro"/>
</dbReference>
<dbReference type="GO" id="GO:0007018">
    <property type="term" value="P:microtubule-based movement"/>
    <property type="evidence" value="ECO:0007669"/>
    <property type="project" value="InterPro"/>
</dbReference>
<name>A0A822CKL9_9BILA</name>
<dbReference type="GO" id="GO:0016887">
    <property type="term" value="F:ATP hydrolysis activity"/>
    <property type="evidence" value="ECO:0007669"/>
    <property type="project" value="TreeGrafter"/>
</dbReference>